<dbReference type="GO" id="GO:0034040">
    <property type="term" value="F:ATPase-coupled lipid transmembrane transporter activity"/>
    <property type="evidence" value="ECO:0007669"/>
    <property type="project" value="TreeGrafter"/>
</dbReference>
<dbReference type="InterPro" id="IPR005898">
    <property type="entry name" value="Cyc_pep_transpt_SyrD/YojI"/>
</dbReference>
<dbReference type="PANTHER" id="PTHR24221:SF654">
    <property type="entry name" value="ATP-BINDING CASSETTE SUB-FAMILY B MEMBER 6"/>
    <property type="match status" value="1"/>
</dbReference>
<evidence type="ECO:0000256" key="3">
    <source>
        <dbReference type="ARBA" id="ARBA00022692"/>
    </source>
</evidence>
<dbReference type="PROSITE" id="PS50929">
    <property type="entry name" value="ABC_TM1F"/>
    <property type="match status" value="1"/>
</dbReference>
<sequence length="548" mass="61033">MPYLMYLYRQSRMLLLVATLAGLVCGIAGALLAVLISNGLQGRAIGTMAAVAFFGLCALILISKTASEMALIRLTQRAIYRMRIRLSHQLLATPQRKLQELGRHGLTTILTRDVEVFTMAFEYLPVAFNNGVVILGCMAYLAWVSWPVFLMITLLIVVGIYGFHMAEREPIRQLAAARDQVDLLYDHFYHLIDGSRELQLNAQRGKHFVEKVLEPDAAAFCALSTSSLNRYMWVTNLGGMTFYVVMGLMLFVVPMVWPQTSGVLISVTLVLLYLIKPIFELLIALPRIRNAVISLGRIQYIASELESGEGTEDQPASPFAAERALALELKEVVHRYPGDLEDETFRLGPVNFRVKQGETVFVIGGNGGGKTTLAMLLLGLYPPDSGKILLNGQAVTPDNAHAYRQHFSAIFSDFHLFEQLLLADDGQLGQRAQHYLQRLGISHKVALKEGGQFSTIKLSQGQRKRLALVAAYLEDRPIYLFDEWAADQDPRSKHVFYTELLPELKARGKAVIVITHDDAYFSCADRIVKLNDGELHPVTSHELPTAMA</sequence>
<evidence type="ECO:0000256" key="2">
    <source>
        <dbReference type="ARBA" id="ARBA00022475"/>
    </source>
</evidence>
<dbReference type="InterPro" id="IPR003439">
    <property type="entry name" value="ABC_transporter-like_ATP-bd"/>
</dbReference>
<evidence type="ECO:0000256" key="4">
    <source>
        <dbReference type="ARBA" id="ARBA00022741"/>
    </source>
</evidence>
<dbReference type="PANTHER" id="PTHR24221">
    <property type="entry name" value="ATP-BINDING CASSETTE SUB-FAMILY B"/>
    <property type="match status" value="1"/>
</dbReference>
<dbReference type="Gene3D" id="3.40.50.300">
    <property type="entry name" value="P-loop containing nucleotide triphosphate hydrolases"/>
    <property type="match status" value="1"/>
</dbReference>
<dbReference type="GO" id="GO:0005886">
    <property type="term" value="C:plasma membrane"/>
    <property type="evidence" value="ECO:0007669"/>
    <property type="project" value="UniProtKB-SubCell"/>
</dbReference>
<dbReference type="InterPro" id="IPR036640">
    <property type="entry name" value="ABC1_TM_sf"/>
</dbReference>
<evidence type="ECO:0000256" key="7">
    <source>
        <dbReference type="ARBA" id="ARBA00023136"/>
    </source>
</evidence>
<comment type="subcellular location">
    <subcellularLocation>
        <location evidence="1">Cell membrane</location>
        <topology evidence="1">Multi-pass membrane protein</topology>
    </subcellularLocation>
</comment>
<evidence type="ECO:0000256" key="6">
    <source>
        <dbReference type="ARBA" id="ARBA00022989"/>
    </source>
</evidence>
<dbReference type="Pfam" id="PF00005">
    <property type="entry name" value="ABC_tran"/>
    <property type="match status" value="1"/>
</dbReference>
<keyword evidence="6 8" id="KW-1133">Transmembrane helix</keyword>
<gene>
    <name evidence="11" type="ORF">HF682_01210</name>
</gene>
<dbReference type="RefSeq" id="WP_168875436.1">
    <property type="nucleotide sequence ID" value="NZ_JABAIM010000001.1"/>
</dbReference>
<name>A0A847S8U3_9NEIS</name>
<evidence type="ECO:0000256" key="5">
    <source>
        <dbReference type="ARBA" id="ARBA00022840"/>
    </source>
</evidence>
<keyword evidence="2" id="KW-1003">Cell membrane</keyword>
<dbReference type="Proteomes" id="UP000587991">
    <property type="component" value="Unassembled WGS sequence"/>
</dbReference>
<keyword evidence="12" id="KW-1185">Reference proteome</keyword>
<proteinExistence type="predicted"/>
<keyword evidence="5" id="KW-0067">ATP-binding</keyword>
<feature type="domain" description="ABC transmembrane type-1" evidence="10">
    <location>
        <begin position="14"/>
        <end position="290"/>
    </location>
</feature>
<dbReference type="InterPro" id="IPR039421">
    <property type="entry name" value="Type_1_exporter"/>
</dbReference>
<evidence type="ECO:0000313" key="11">
    <source>
        <dbReference type="EMBL" id="NLR73779.1"/>
    </source>
</evidence>
<feature type="transmembrane region" description="Helical" evidence="8">
    <location>
        <begin position="120"/>
        <end position="142"/>
    </location>
</feature>
<dbReference type="Gene3D" id="1.20.1560.10">
    <property type="entry name" value="ABC transporter type 1, transmembrane domain"/>
    <property type="match status" value="1"/>
</dbReference>
<dbReference type="SUPFAM" id="SSF90123">
    <property type="entry name" value="ABC transporter transmembrane region"/>
    <property type="match status" value="1"/>
</dbReference>
<evidence type="ECO:0000256" key="8">
    <source>
        <dbReference type="SAM" id="Phobius"/>
    </source>
</evidence>
<evidence type="ECO:0000259" key="10">
    <source>
        <dbReference type="PROSITE" id="PS50929"/>
    </source>
</evidence>
<organism evidence="11 12">
    <name type="scientific">Leeia aquatica</name>
    <dbReference type="NCBI Taxonomy" id="2725557"/>
    <lineage>
        <taxon>Bacteria</taxon>
        <taxon>Pseudomonadati</taxon>
        <taxon>Pseudomonadota</taxon>
        <taxon>Betaproteobacteria</taxon>
        <taxon>Neisseriales</taxon>
        <taxon>Leeiaceae</taxon>
        <taxon>Leeia</taxon>
    </lineage>
</organism>
<feature type="domain" description="ABC transporter" evidence="9">
    <location>
        <begin position="327"/>
        <end position="548"/>
    </location>
</feature>
<keyword evidence="3 8" id="KW-0812">Transmembrane</keyword>
<dbReference type="GO" id="GO:1904680">
    <property type="term" value="F:peptide transmembrane transporter activity"/>
    <property type="evidence" value="ECO:0007669"/>
    <property type="project" value="InterPro"/>
</dbReference>
<dbReference type="SUPFAM" id="SSF52540">
    <property type="entry name" value="P-loop containing nucleoside triphosphate hydrolases"/>
    <property type="match status" value="1"/>
</dbReference>
<dbReference type="EMBL" id="JABAIM010000001">
    <property type="protein sequence ID" value="NLR73779.1"/>
    <property type="molecule type" value="Genomic_DNA"/>
</dbReference>
<evidence type="ECO:0000256" key="1">
    <source>
        <dbReference type="ARBA" id="ARBA00004651"/>
    </source>
</evidence>
<feature type="transmembrane region" description="Helical" evidence="8">
    <location>
        <begin position="263"/>
        <end position="285"/>
    </location>
</feature>
<protein>
    <submittedName>
        <fullName evidence="11">Cyclic peptide export ABC transporter</fullName>
    </submittedName>
</protein>
<evidence type="ECO:0000259" key="9">
    <source>
        <dbReference type="PROSITE" id="PS50893"/>
    </source>
</evidence>
<dbReference type="InterPro" id="IPR011527">
    <property type="entry name" value="ABC1_TM_dom"/>
</dbReference>
<dbReference type="AlphaFoldDB" id="A0A847S8U3"/>
<dbReference type="GO" id="GO:0005524">
    <property type="term" value="F:ATP binding"/>
    <property type="evidence" value="ECO:0007669"/>
    <property type="project" value="UniProtKB-KW"/>
</dbReference>
<keyword evidence="7 8" id="KW-0472">Membrane</keyword>
<accession>A0A847S8U3</accession>
<reference evidence="11 12" key="1">
    <citation type="submission" date="2020-04" db="EMBL/GenBank/DDBJ databases">
        <title>Draft genome of Leeia sp. IMCC25680.</title>
        <authorList>
            <person name="Song J."/>
            <person name="Cho J.-C."/>
        </authorList>
    </citation>
    <scope>NUCLEOTIDE SEQUENCE [LARGE SCALE GENOMIC DNA]</scope>
    <source>
        <strain evidence="11 12">IMCC25680</strain>
    </source>
</reference>
<feature type="transmembrane region" description="Helical" evidence="8">
    <location>
        <begin position="43"/>
        <end position="63"/>
    </location>
</feature>
<dbReference type="SMART" id="SM00382">
    <property type="entry name" value="AAA"/>
    <property type="match status" value="1"/>
</dbReference>
<dbReference type="InterPro" id="IPR017871">
    <property type="entry name" value="ABC_transporter-like_CS"/>
</dbReference>
<keyword evidence="4" id="KW-0547">Nucleotide-binding</keyword>
<dbReference type="GO" id="GO:0140359">
    <property type="term" value="F:ABC-type transporter activity"/>
    <property type="evidence" value="ECO:0007669"/>
    <property type="project" value="InterPro"/>
</dbReference>
<dbReference type="PROSITE" id="PS00211">
    <property type="entry name" value="ABC_TRANSPORTER_1"/>
    <property type="match status" value="1"/>
</dbReference>
<comment type="caution">
    <text evidence="11">The sequence shown here is derived from an EMBL/GenBank/DDBJ whole genome shotgun (WGS) entry which is preliminary data.</text>
</comment>
<dbReference type="PROSITE" id="PS50893">
    <property type="entry name" value="ABC_TRANSPORTER_2"/>
    <property type="match status" value="1"/>
</dbReference>
<evidence type="ECO:0000313" key="12">
    <source>
        <dbReference type="Proteomes" id="UP000587991"/>
    </source>
</evidence>
<dbReference type="GO" id="GO:0015833">
    <property type="term" value="P:peptide transport"/>
    <property type="evidence" value="ECO:0007669"/>
    <property type="project" value="InterPro"/>
</dbReference>
<dbReference type="InterPro" id="IPR027417">
    <property type="entry name" value="P-loop_NTPase"/>
</dbReference>
<dbReference type="CDD" id="cd03228">
    <property type="entry name" value="ABCC_MRP_Like"/>
    <property type="match status" value="1"/>
</dbReference>
<dbReference type="NCBIfam" id="TIGR01194">
    <property type="entry name" value="cyc_pep_trnsptr"/>
    <property type="match status" value="1"/>
</dbReference>
<dbReference type="InterPro" id="IPR003593">
    <property type="entry name" value="AAA+_ATPase"/>
</dbReference>
<feature type="transmembrane region" description="Helical" evidence="8">
    <location>
        <begin position="148"/>
        <end position="166"/>
    </location>
</feature>
<feature type="transmembrane region" description="Helical" evidence="8">
    <location>
        <begin position="233"/>
        <end position="257"/>
    </location>
</feature>
<dbReference type="GO" id="GO:0016887">
    <property type="term" value="F:ATP hydrolysis activity"/>
    <property type="evidence" value="ECO:0007669"/>
    <property type="project" value="InterPro"/>
</dbReference>